<dbReference type="InterPro" id="IPR036390">
    <property type="entry name" value="WH_DNA-bd_sf"/>
</dbReference>
<dbReference type="SUPFAM" id="SSF51206">
    <property type="entry name" value="cAMP-binding domain-like"/>
    <property type="match status" value="1"/>
</dbReference>
<dbReference type="SMART" id="SM00419">
    <property type="entry name" value="HTH_CRP"/>
    <property type="match status" value="1"/>
</dbReference>
<gene>
    <name evidence="7" type="ORF">ACFPQ4_18565</name>
</gene>
<dbReference type="Gene3D" id="2.60.120.10">
    <property type="entry name" value="Jelly Rolls"/>
    <property type="match status" value="1"/>
</dbReference>
<evidence type="ECO:0000259" key="5">
    <source>
        <dbReference type="PROSITE" id="PS50042"/>
    </source>
</evidence>
<proteinExistence type="predicted"/>
<dbReference type="InterPro" id="IPR000595">
    <property type="entry name" value="cNMP-bd_dom"/>
</dbReference>
<dbReference type="PRINTS" id="PR00034">
    <property type="entry name" value="HTHCRP"/>
</dbReference>
<dbReference type="InterPro" id="IPR014710">
    <property type="entry name" value="RmlC-like_jellyroll"/>
</dbReference>
<evidence type="ECO:0000313" key="7">
    <source>
        <dbReference type="EMBL" id="MFC5531427.1"/>
    </source>
</evidence>
<accession>A0ABW0R569</accession>
<dbReference type="InterPro" id="IPR050397">
    <property type="entry name" value="Env_Response_Regulators"/>
</dbReference>
<dbReference type="PROSITE" id="PS50042">
    <property type="entry name" value="CNMP_BINDING_3"/>
    <property type="match status" value="1"/>
</dbReference>
<dbReference type="Pfam" id="PF00027">
    <property type="entry name" value="cNMP_binding"/>
    <property type="match status" value="1"/>
</dbReference>
<name>A0ABW0R569_9BACL</name>
<dbReference type="CDD" id="cd00038">
    <property type="entry name" value="CAP_ED"/>
    <property type="match status" value="1"/>
</dbReference>
<dbReference type="PROSITE" id="PS51063">
    <property type="entry name" value="HTH_CRP_2"/>
    <property type="match status" value="1"/>
</dbReference>
<evidence type="ECO:0000259" key="6">
    <source>
        <dbReference type="PROSITE" id="PS51063"/>
    </source>
</evidence>
<keyword evidence="4" id="KW-0804">Transcription</keyword>
<keyword evidence="3" id="KW-0010">Activator</keyword>
<dbReference type="SUPFAM" id="SSF46785">
    <property type="entry name" value="Winged helix' DNA-binding domain"/>
    <property type="match status" value="1"/>
</dbReference>
<keyword evidence="1" id="KW-0805">Transcription regulation</keyword>
<evidence type="ECO:0000313" key="8">
    <source>
        <dbReference type="Proteomes" id="UP001596108"/>
    </source>
</evidence>
<dbReference type="InterPro" id="IPR018490">
    <property type="entry name" value="cNMP-bd_dom_sf"/>
</dbReference>
<evidence type="ECO:0000256" key="1">
    <source>
        <dbReference type="ARBA" id="ARBA00023015"/>
    </source>
</evidence>
<dbReference type="EMBL" id="JBHSNC010000054">
    <property type="protein sequence ID" value="MFC5531427.1"/>
    <property type="molecule type" value="Genomic_DNA"/>
</dbReference>
<evidence type="ECO:0000256" key="3">
    <source>
        <dbReference type="ARBA" id="ARBA00023159"/>
    </source>
</evidence>
<dbReference type="Gene3D" id="1.10.10.10">
    <property type="entry name" value="Winged helix-like DNA-binding domain superfamily/Winged helix DNA-binding domain"/>
    <property type="match status" value="1"/>
</dbReference>
<sequence>MATAAALAIFPATRTTTNKKGIASFLTEAQFALMEALMTPKRAKAGSCLFWEGEPTGKLIYIRAGKVVLRKTTEDGKSLILSILQAGDLIGEMGGAIDTVHGYSAEVMDNAELGILTWKDLEALLAAHGDIAVPFMNWMALNRRVSESKLRDLLLFGKPGALASTLIRLANSYGIACADGIRISLKLTNTELAEFIGTTRESVNRMLNAMKDEGTIDMQPGRIVIRNLSALRQLAGCPDCPACPKEVCSI</sequence>
<dbReference type="PANTHER" id="PTHR24567">
    <property type="entry name" value="CRP FAMILY TRANSCRIPTIONAL REGULATORY PROTEIN"/>
    <property type="match status" value="1"/>
</dbReference>
<evidence type="ECO:0000256" key="4">
    <source>
        <dbReference type="ARBA" id="ARBA00023163"/>
    </source>
</evidence>
<comment type="caution">
    <text evidence="7">The sequence shown here is derived from an EMBL/GenBank/DDBJ whole genome shotgun (WGS) entry which is preliminary data.</text>
</comment>
<reference evidence="8" key="1">
    <citation type="journal article" date="2019" name="Int. J. Syst. Evol. Microbiol.">
        <title>The Global Catalogue of Microorganisms (GCM) 10K type strain sequencing project: providing services to taxonomists for standard genome sequencing and annotation.</title>
        <authorList>
            <consortium name="The Broad Institute Genomics Platform"/>
            <consortium name="The Broad Institute Genome Sequencing Center for Infectious Disease"/>
            <person name="Wu L."/>
            <person name="Ma J."/>
        </authorList>
    </citation>
    <scope>NUCLEOTIDE SEQUENCE [LARGE SCALE GENOMIC DNA]</scope>
    <source>
        <strain evidence="8">CGMCC 1.18578</strain>
    </source>
</reference>
<dbReference type="Pfam" id="PF13545">
    <property type="entry name" value="HTH_Crp_2"/>
    <property type="match status" value="1"/>
</dbReference>
<evidence type="ECO:0000256" key="2">
    <source>
        <dbReference type="ARBA" id="ARBA00023125"/>
    </source>
</evidence>
<organism evidence="7 8">
    <name type="scientific">Cohnella yongneupensis</name>
    <dbReference type="NCBI Taxonomy" id="425006"/>
    <lineage>
        <taxon>Bacteria</taxon>
        <taxon>Bacillati</taxon>
        <taxon>Bacillota</taxon>
        <taxon>Bacilli</taxon>
        <taxon>Bacillales</taxon>
        <taxon>Paenibacillaceae</taxon>
        <taxon>Cohnella</taxon>
    </lineage>
</organism>
<dbReference type="InterPro" id="IPR036388">
    <property type="entry name" value="WH-like_DNA-bd_sf"/>
</dbReference>
<keyword evidence="2" id="KW-0238">DNA-binding</keyword>
<dbReference type="PROSITE" id="PS00042">
    <property type="entry name" value="HTH_CRP_1"/>
    <property type="match status" value="1"/>
</dbReference>
<feature type="domain" description="Cyclic nucleotide-binding" evidence="5">
    <location>
        <begin position="22"/>
        <end position="131"/>
    </location>
</feature>
<dbReference type="RefSeq" id="WP_378113391.1">
    <property type="nucleotide sequence ID" value="NZ_JBHSNC010000054.1"/>
</dbReference>
<dbReference type="SMART" id="SM00100">
    <property type="entry name" value="cNMP"/>
    <property type="match status" value="1"/>
</dbReference>
<dbReference type="InterPro" id="IPR018335">
    <property type="entry name" value="Tscrpt_reg_HTH_Crp-type_CS"/>
</dbReference>
<keyword evidence="8" id="KW-1185">Reference proteome</keyword>
<dbReference type="Proteomes" id="UP001596108">
    <property type="component" value="Unassembled WGS sequence"/>
</dbReference>
<feature type="domain" description="HTH crp-type" evidence="6">
    <location>
        <begin position="156"/>
        <end position="229"/>
    </location>
</feature>
<dbReference type="PANTHER" id="PTHR24567:SF74">
    <property type="entry name" value="HTH-TYPE TRANSCRIPTIONAL REGULATOR ARCR"/>
    <property type="match status" value="1"/>
</dbReference>
<dbReference type="InterPro" id="IPR012318">
    <property type="entry name" value="HTH_CRP"/>
</dbReference>
<dbReference type="CDD" id="cd00092">
    <property type="entry name" value="HTH_CRP"/>
    <property type="match status" value="1"/>
</dbReference>
<protein>
    <submittedName>
        <fullName evidence="7">Crp/Fnr family transcriptional regulator</fullName>
    </submittedName>
</protein>